<evidence type="ECO:0000256" key="1">
    <source>
        <dbReference type="ARBA" id="ARBA00022737"/>
    </source>
</evidence>
<evidence type="ECO:0000259" key="3">
    <source>
        <dbReference type="PROSITE" id="PS50106"/>
    </source>
</evidence>
<feature type="compositionally biased region" description="Polar residues" evidence="2">
    <location>
        <begin position="241"/>
        <end position="264"/>
    </location>
</feature>
<evidence type="ECO:0000313" key="6">
    <source>
        <dbReference type="Proteomes" id="UP000663868"/>
    </source>
</evidence>
<feature type="region of interest" description="Disordered" evidence="2">
    <location>
        <begin position="157"/>
        <end position="203"/>
    </location>
</feature>
<feature type="compositionally biased region" description="Basic residues" evidence="2">
    <location>
        <begin position="159"/>
        <end position="187"/>
    </location>
</feature>
<feature type="domain" description="PDZ" evidence="3">
    <location>
        <begin position="315"/>
        <end position="389"/>
    </location>
</feature>
<keyword evidence="1" id="KW-0677">Repeat</keyword>
<dbReference type="Gene3D" id="2.30.42.10">
    <property type="match status" value="2"/>
</dbReference>
<dbReference type="EMBL" id="CAJNOE010000011">
    <property type="protein sequence ID" value="CAF0724540.1"/>
    <property type="molecule type" value="Genomic_DNA"/>
</dbReference>
<evidence type="ECO:0000313" key="4">
    <source>
        <dbReference type="EMBL" id="CAF0724540.1"/>
    </source>
</evidence>
<dbReference type="AlphaFoldDB" id="A0A819C7Q4"/>
<dbReference type="PANTHER" id="PTHR14191">
    <property type="entry name" value="PDZ DOMAIN CONTAINING PROTEIN"/>
    <property type="match status" value="1"/>
</dbReference>
<reference evidence="5" key="1">
    <citation type="submission" date="2021-02" db="EMBL/GenBank/DDBJ databases">
        <authorList>
            <person name="Nowell W R."/>
        </authorList>
    </citation>
    <scope>NUCLEOTIDE SEQUENCE</scope>
</reference>
<dbReference type="SUPFAM" id="SSF50156">
    <property type="entry name" value="PDZ domain-like"/>
    <property type="match status" value="2"/>
</dbReference>
<dbReference type="PROSITE" id="PS50106">
    <property type="entry name" value="PDZ"/>
    <property type="match status" value="2"/>
</dbReference>
<dbReference type="SMART" id="SM00228">
    <property type="entry name" value="PDZ"/>
    <property type="match status" value="2"/>
</dbReference>
<proteinExistence type="predicted"/>
<dbReference type="GO" id="GO:0072659">
    <property type="term" value="P:protein localization to plasma membrane"/>
    <property type="evidence" value="ECO:0007669"/>
    <property type="project" value="TreeGrafter"/>
</dbReference>
<dbReference type="InterPro" id="IPR036034">
    <property type="entry name" value="PDZ_sf"/>
</dbReference>
<dbReference type="Proteomes" id="UP000663860">
    <property type="component" value="Unassembled WGS sequence"/>
</dbReference>
<feature type="domain" description="PDZ" evidence="3">
    <location>
        <begin position="7"/>
        <end position="88"/>
    </location>
</feature>
<dbReference type="Proteomes" id="UP000663868">
    <property type="component" value="Unassembled WGS sequence"/>
</dbReference>
<name>A0A819C7Q4_9BILA</name>
<dbReference type="GO" id="GO:0016324">
    <property type="term" value="C:apical plasma membrane"/>
    <property type="evidence" value="ECO:0007669"/>
    <property type="project" value="TreeGrafter"/>
</dbReference>
<dbReference type="Pfam" id="PF00595">
    <property type="entry name" value="PDZ"/>
    <property type="match status" value="2"/>
</dbReference>
<accession>A0A819C7Q4</accession>
<dbReference type="EMBL" id="CAJOBB010001134">
    <property type="protein sequence ID" value="CAF3814239.1"/>
    <property type="molecule type" value="Genomic_DNA"/>
</dbReference>
<sequence length="437" mass="49951">MTAVQRTVVLHKRPDYHSFGVYIGEDFPSGIYIVTIEPNSPASQANIQPGDRVLAFNGRMVSTMNKNPKELLIQTAANTQTLTLTIQSTHILEAVNISAPNNLYNDDYQYSSKQNETIDDNLERYIKSLFSDDSLQIVPVSSEKPNEYFLKSTRNTLPSHHHHHHQHHNHEQKHHHSHQHHRKPRPHSTKEKPILTNNEQRDNYLSLPHARSIPSMGTSHVMLRNSQTSSNNYDSYEPKENNFTPNIPSIPINTRNSTPNNIVNRNPEPIPPPQQTSNTLPTSILTNRNQPNVNQQPPVRANNRSAPINGEGIREVRLHRAQGFQGFGFHLNYNRVYYIIHRIEKNSPAEQGGLHDNDVVRQVNDQSTENMPHAQFVDIINASSEVVFLVQPFNEYQRANPNVPVNHEVTKPVENNKNDGEKRQNILTRTLTKLKSR</sequence>
<feature type="compositionally biased region" description="Low complexity" evidence="2">
    <location>
        <begin position="288"/>
        <end position="303"/>
    </location>
</feature>
<evidence type="ECO:0000313" key="5">
    <source>
        <dbReference type="EMBL" id="CAF3814239.1"/>
    </source>
</evidence>
<evidence type="ECO:0000256" key="2">
    <source>
        <dbReference type="SAM" id="MobiDB-lite"/>
    </source>
</evidence>
<organism evidence="5 6">
    <name type="scientific">Adineta steineri</name>
    <dbReference type="NCBI Taxonomy" id="433720"/>
    <lineage>
        <taxon>Eukaryota</taxon>
        <taxon>Metazoa</taxon>
        <taxon>Spiralia</taxon>
        <taxon>Gnathifera</taxon>
        <taxon>Rotifera</taxon>
        <taxon>Eurotatoria</taxon>
        <taxon>Bdelloidea</taxon>
        <taxon>Adinetida</taxon>
        <taxon>Adinetidae</taxon>
        <taxon>Adineta</taxon>
    </lineage>
</organism>
<dbReference type="GO" id="GO:0043495">
    <property type="term" value="F:protein-membrane adaptor activity"/>
    <property type="evidence" value="ECO:0007669"/>
    <property type="project" value="TreeGrafter"/>
</dbReference>
<feature type="region of interest" description="Disordered" evidence="2">
    <location>
        <begin position="226"/>
        <end position="276"/>
    </location>
</feature>
<dbReference type="GO" id="GO:0005102">
    <property type="term" value="F:signaling receptor binding"/>
    <property type="evidence" value="ECO:0007669"/>
    <property type="project" value="TreeGrafter"/>
</dbReference>
<dbReference type="InterPro" id="IPR051067">
    <property type="entry name" value="NHER"/>
</dbReference>
<dbReference type="InterPro" id="IPR001478">
    <property type="entry name" value="PDZ"/>
</dbReference>
<dbReference type="PANTHER" id="PTHR14191:SF27">
    <property type="entry name" value="MICROTUBULE ASSOCIATED SERINE_THREONINE KINASE FAMILY MEMBER 4"/>
    <property type="match status" value="1"/>
</dbReference>
<protein>
    <recommendedName>
        <fullName evidence="3">PDZ domain-containing protein</fullName>
    </recommendedName>
</protein>
<comment type="caution">
    <text evidence="5">The sequence shown here is derived from an EMBL/GenBank/DDBJ whole genome shotgun (WGS) entry which is preliminary data.</text>
</comment>
<feature type="region of interest" description="Disordered" evidence="2">
    <location>
        <begin position="288"/>
        <end position="307"/>
    </location>
</feature>
<dbReference type="CDD" id="cd00136">
    <property type="entry name" value="PDZ_canonical"/>
    <property type="match status" value="1"/>
</dbReference>
<gene>
    <name evidence="4" type="ORF">IZO911_LOCUS2288</name>
    <name evidence="5" type="ORF">KXQ929_LOCUS17818</name>
</gene>